<dbReference type="GO" id="GO:0006260">
    <property type="term" value="P:DNA replication"/>
    <property type="evidence" value="ECO:0007669"/>
    <property type="project" value="UniProtKB-KW"/>
</dbReference>
<evidence type="ECO:0000256" key="3">
    <source>
        <dbReference type="ARBA" id="ARBA00022741"/>
    </source>
</evidence>
<dbReference type="PROSITE" id="PS51199">
    <property type="entry name" value="SF4_HELICASE"/>
    <property type="match status" value="1"/>
</dbReference>
<evidence type="ECO:0000256" key="9">
    <source>
        <dbReference type="ARBA" id="ARBA00044969"/>
    </source>
</evidence>
<dbReference type="GO" id="GO:0003677">
    <property type="term" value="F:DNA binding"/>
    <property type="evidence" value="ECO:0007669"/>
    <property type="project" value="UniProtKB-KW"/>
</dbReference>
<dbReference type="InterPro" id="IPR016136">
    <property type="entry name" value="DNA_helicase_N/primase_C"/>
</dbReference>
<dbReference type="EMBL" id="WEID01000092">
    <property type="protein sequence ID" value="KAB8127389.1"/>
    <property type="molecule type" value="Genomic_DNA"/>
</dbReference>
<name>A0A7C8GRV4_9BACI</name>
<keyword evidence="4" id="KW-0378">Hydrolase</keyword>
<dbReference type="PANTHER" id="PTHR30153:SF2">
    <property type="entry name" value="REPLICATIVE DNA HELICASE"/>
    <property type="match status" value="1"/>
</dbReference>
<keyword evidence="3" id="KW-0547">Nucleotide-binding</keyword>
<evidence type="ECO:0000256" key="10">
    <source>
        <dbReference type="ARBA" id="ARBA00048954"/>
    </source>
</evidence>
<dbReference type="GO" id="GO:0043139">
    <property type="term" value="F:5'-3' DNA helicase activity"/>
    <property type="evidence" value="ECO:0007669"/>
    <property type="project" value="UniProtKB-EC"/>
</dbReference>
<gene>
    <name evidence="12" type="ORF">F9U64_17920</name>
</gene>
<evidence type="ECO:0000256" key="7">
    <source>
        <dbReference type="ARBA" id="ARBA00023125"/>
    </source>
</evidence>
<evidence type="ECO:0000256" key="5">
    <source>
        <dbReference type="ARBA" id="ARBA00022806"/>
    </source>
</evidence>
<dbReference type="InterPro" id="IPR007694">
    <property type="entry name" value="DNA_helicase_DnaB-like_C"/>
</dbReference>
<comment type="catalytic activity">
    <reaction evidence="10">
        <text>ATP + H2O = ADP + phosphate + H(+)</text>
        <dbReference type="Rhea" id="RHEA:13065"/>
        <dbReference type="ChEBI" id="CHEBI:15377"/>
        <dbReference type="ChEBI" id="CHEBI:15378"/>
        <dbReference type="ChEBI" id="CHEBI:30616"/>
        <dbReference type="ChEBI" id="CHEBI:43474"/>
        <dbReference type="ChEBI" id="CHEBI:456216"/>
        <dbReference type="EC" id="5.6.2.3"/>
    </reaction>
</comment>
<proteinExistence type="inferred from homology"/>
<dbReference type="Pfam" id="PF00772">
    <property type="entry name" value="DnaB"/>
    <property type="match status" value="1"/>
</dbReference>
<dbReference type="InterPro" id="IPR007693">
    <property type="entry name" value="DNA_helicase_DnaB-like_N"/>
</dbReference>
<dbReference type="OrthoDB" id="9773982at2"/>
<organism evidence="12 13">
    <name type="scientific">Gracilibacillus oryzae</name>
    <dbReference type="NCBI Taxonomy" id="1672701"/>
    <lineage>
        <taxon>Bacteria</taxon>
        <taxon>Bacillati</taxon>
        <taxon>Bacillota</taxon>
        <taxon>Bacilli</taxon>
        <taxon>Bacillales</taxon>
        <taxon>Bacillaceae</taxon>
        <taxon>Gracilibacillus</taxon>
    </lineage>
</organism>
<sequence>MEFAYLERQLLACFLHDPTLIEESKLRPDMMEHAIHRLIFQAMAELYDDNKALDQVTLLSACYQDLIDHGGIDFLNTLKMDGDVNQFDSYQSAVLEGYQKRSVQAQLQQYLARNNHDIEQLMHQLERIADQSIVNEPDVKDVLVQLYDEPFQETDPANMVTTGLHSLDKLLIGFEKKTSIIIGARPSMGKTALMLKLATGAAKAGVVPIIFSLEMNKKALLKRLISSETGINGMLLKQSRLLSADKKQEWANAIGEIDRYQLEIFDNTLQTTQDIRANIRRVMKKHPGRSFIVFIDYLTKIQTKEPFPTEHLRITAISDQLKAIAKDYNLPVVTLAQLSREVEKRHNKRPLLSDLRESGSIEQDADVAMLLYREDYYDKQAERNRLEIQIAKNRDGAVGSLQFHYNKATGVISEQEDGGNDAS</sequence>
<feature type="domain" description="SF4 helicase" evidence="11">
    <location>
        <begin position="153"/>
        <end position="419"/>
    </location>
</feature>
<evidence type="ECO:0000256" key="8">
    <source>
        <dbReference type="ARBA" id="ARBA00023235"/>
    </source>
</evidence>
<evidence type="ECO:0000256" key="2">
    <source>
        <dbReference type="ARBA" id="ARBA00022705"/>
    </source>
</evidence>
<dbReference type="GO" id="GO:0005524">
    <property type="term" value="F:ATP binding"/>
    <property type="evidence" value="ECO:0007669"/>
    <property type="project" value="UniProtKB-KW"/>
</dbReference>
<keyword evidence="7" id="KW-0238">DNA-binding</keyword>
<accession>A0A7C8GRV4</accession>
<reference evidence="12 13" key="1">
    <citation type="submission" date="2019-10" db="EMBL/GenBank/DDBJ databases">
        <title>Gracilibacillus sp. nov. isolated from rice seeds.</title>
        <authorList>
            <person name="He S."/>
        </authorList>
    </citation>
    <scope>NUCLEOTIDE SEQUENCE [LARGE SCALE GENOMIC DNA]</scope>
    <source>
        <strain evidence="12 13">TD8</strain>
    </source>
</reference>
<dbReference type="Gene3D" id="3.40.50.300">
    <property type="entry name" value="P-loop containing nucleotide triphosphate hydrolases"/>
    <property type="match status" value="1"/>
</dbReference>
<evidence type="ECO:0000313" key="12">
    <source>
        <dbReference type="EMBL" id="KAB8127389.1"/>
    </source>
</evidence>
<comment type="similarity">
    <text evidence="1">Belongs to the helicase family. DnaB subfamily.</text>
</comment>
<keyword evidence="13" id="KW-1185">Reference proteome</keyword>
<comment type="caution">
    <text evidence="12">The sequence shown here is derived from an EMBL/GenBank/DDBJ whole genome shotgun (WGS) entry which is preliminary data.</text>
</comment>
<dbReference type="InterPro" id="IPR036185">
    <property type="entry name" value="DNA_heli_DnaB-like_N_sf"/>
</dbReference>
<dbReference type="PANTHER" id="PTHR30153">
    <property type="entry name" value="REPLICATIVE DNA HELICASE DNAB"/>
    <property type="match status" value="1"/>
</dbReference>
<dbReference type="Gene3D" id="1.10.860.10">
    <property type="entry name" value="DNAb Helicase, Chain A"/>
    <property type="match status" value="1"/>
</dbReference>
<evidence type="ECO:0000256" key="6">
    <source>
        <dbReference type="ARBA" id="ARBA00022840"/>
    </source>
</evidence>
<keyword evidence="5" id="KW-0347">Helicase</keyword>
<evidence type="ECO:0000313" key="13">
    <source>
        <dbReference type="Proteomes" id="UP000480246"/>
    </source>
</evidence>
<dbReference type="EC" id="5.6.2.3" evidence="9"/>
<keyword evidence="6" id="KW-0067">ATP-binding</keyword>
<dbReference type="InterPro" id="IPR027417">
    <property type="entry name" value="P-loop_NTPase"/>
</dbReference>
<dbReference type="GO" id="GO:0016787">
    <property type="term" value="F:hydrolase activity"/>
    <property type="evidence" value="ECO:0007669"/>
    <property type="project" value="UniProtKB-KW"/>
</dbReference>
<keyword evidence="8" id="KW-0413">Isomerase</keyword>
<dbReference type="GO" id="GO:0005829">
    <property type="term" value="C:cytosol"/>
    <property type="evidence" value="ECO:0007669"/>
    <property type="project" value="TreeGrafter"/>
</dbReference>
<evidence type="ECO:0000259" key="11">
    <source>
        <dbReference type="PROSITE" id="PS51199"/>
    </source>
</evidence>
<evidence type="ECO:0000256" key="1">
    <source>
        <dbReference type="ARBA" id="ARBA00008428"/>
    </source>
</evidence>
<keyword evidence="2" id="KW-0235">DNA replication</keyword>
<dbReference type="Proteomes" id="UP000480246">
    <property type="component" value="Unassembled WGS sequence"/>
</dbReference>
<dbReference type="RefSeq" id="WP_153406264.1">
    <property type="nucleotide sequence ID" value="NZ_ML762443.1"/>
</dbReference>
<dbReference type="AlphaFoldDB" id="A0A7C8GRV4"/>
<dbReference type="CDD" id="cd00984">
    <property type="entry name" value="DnaB_C"/>
    <property type="match status" value="1"/>
</dbReference>
<evidence type="ECO:0000256" key="4">
    <source>
        <dbReference type="ARBA" id="ARBA00022801"/>
    </source>
</evidence>
<dbReference type="SUPFAM" id="SSF48024">
    <property type="entry name" value="N-terminal domain of DnaB helicase"/>
    <property type="match status" value="1"/>
</dbReference>
<dbReference type="SUPFAM" id="SSF52540">
    <property type="entry name" value="P-loop containing nucleoside triphosphate hydrolases"/>
    <property type="match status" value="1"/>
</dbReference>
<dbReference type="Pfam" id="PF03796">
    <property type="entry name" value="DnaB_C"/>
    <property type="match status" value="1"/>
</dbReference>
<protein>
    <recommendedName>
        <fullName evidence="9">DNA 5'-3' helicase</fullName>
        <ecNumber evidence="9">5.6.2.3</ecNumber>
    </recommendedName>
</protein>